<feature type="region of interest" description="Disordered" evidence="1">
    <location>
        <begin position="1"/>
        <end position="26"/>
    </location>
</feature>
<reference evidence="2" key="1">
    <citation type="submission" date="2021-01" db="EMBL/GenBank/DDBJ databases">
        <authorList>
            <person name="Corre E."/>
            <person name="Pelletier E."/>
            <person name="Niang G."/>
            <person name="Scheremetjew M."/>
            <person name="Finn R."/>
            <person name="Kale V."/>
            <person name="Holt S."/>
            <person name="Cochrane G."/>
            <person name="Meng A."/>
            <person name="Brown T."/>
            <person name="Cohen L."/>
        </authorList>
    </citation>
    <scope>NUCLEOTIDE SEQUENCE</scope>
    <source>
        <strain evidence="2">CCMP147</strain>
    </source>
</reference>
<evidence type="ECO:0000313" key="2">
    <source>
        <dbReference type="EMBL" id="CAD8314456.1"/>
    </source>
</evidence>
<gene>
    <name evidence="2" type="ORF">TDUB1175_LOCUS13245</name>
    <name evidence="3" type="ORF">TDUB1175_LOCUS13246</name>
</gene>
<dbReference type="EMBL" id="HBED01026499">
    <property type="protein sequence ID" value="CAD8314457.1"/>
    <property type="molecule type" value="Transcribed_RNA"/>
</dbReference>
<proteinExistence type="predicted"/>
<dbReference type="EMBL" id="HBED01026498">
    <property type="protein sequence ID" value="CAD8314456.1"/>
    <property type="molecule type" value="Transcribed_RNA"/>
</dbReference>
<evidence type="ECO:0000313" key="3">
    <source>
        <dbReference type="EMBL" id="CAD8314457.1"/>
    </source>
</evidence>
<organism evidence="2">
    <name type="scientific">Pseudictyota dubia</name>
    <dbReference type="NCBI Taxonomy" id="2749911"/>
    <lineage>
        <taxon>Eukaryota</taxon>
        <taxon>Sar</taxon>
        <taxon>Stramenopiles</taxon>
        <taxon>Ochrophyta</taxon>
        <taxon>Bacillariophyta</taxon>
        <taxon>Mediophyceae</taxon>
        <taxon>Biddulphiophycidae</taxon>
        <taxon>Eupodiscales</taxon>
        <taxon>Odontellaceae</taxon>
        <taxon>Pseudictyota</taxon>
    </lineage>
</organism>
<accession>A0A6U2EJ39</accession>
<protein>
    <submittedName>
        <fullName evidence="2">Uncharacterized protein</fullName>
    </submittedName>
</protein>
<feature type="compositionally biased region" description="Polar residues" evidence="1">
    <location>
        <begin position="1"/>
        <end position="12"/>
    </location>
</feature>
<name>A0A6U2EJ39_9STRA</name>
<sequence length="103" mass="11599">MRLSRHSSGGSNHKTKAVRSRRKSMSRLPSLHRLTITASDEMPTIQLKRNSLGGLRRSKQRSLCLSVSYQGEKAIAANNFICSPDHCSDFDEWGHFVDLIEAE</sequence>
<dbReference type="AlphaFoldDB" id="A0A6U2EJ39"/>
<evidence type="ECO:0000256" key="1">
    <source>
        <dbReference type="SAM" id="MobiDB-lite"/>
    </source>
</evidence>
<feature type="compositionally biased region" description="Basic residues" evidence="1">
    <location>
        <begin position="13"/>
        <end position="25"/>
    </location>
</feature>